<keyword evidence="4" id="KW-1185">Reference proteome</keyword>
<comment type="caution">
    <text evidence="1">The sequence shown here is derived from an EMBL/GenBank/DDBJ whole genome shotgun (WGS) entry which is preliminary data.</text>
</comment>
<proteinExistence type="predicted"/>
<evidence type="ECO:0000313" key="1">
    <source>
        <dbReference type="EMBL" id="RHA19979.1"/>
    </source>
</evidence>
<sequence length="75" mass="8662">MNPLDMMKFKGMFEKFVTRHPMLPKFFARIQPEVKEGSVIELTVTPPDGEPLKANIKVQAEDMALLQMIKNMQQK</sequence>
<dbReference type="AlphaFoldDB" id="A0A413RBJ2"/>
<name>A0A413RBJ2_9FIRM</name>
<evidence type="ECO:0000313" key="3">
    <source>
        <dbReference type="Proteomes" id="UP000284598"/>
    </source>
</evidence>
<organism evidence="1 4">
    <name type="scientific">Eubacterium ventriosum</name>
    <dbReference type="NCBI Taxonomy" id="39496"/>
    <lineage>
        <taxon>Bacteria</taxon>
        <taxon>Bacillati</taxon>
        <taxon>Bacillota</taxon>
        <taxon>Clostridia</taxon>
        <taxon>Eubacteriales</taxon>
        <taxon>Eubacteriaceae</taxon>
        <taxon>Eubacterium</taxon>
    </lineage>
</organism>
<dbReference type="Proteomes" id="UP000284598">
    <property type="component" value="Unassembled WGS sequence"/>
</dbReference>
<dbReference type="Proteomes" id="UP000284779">
    <property type="component" value="Unassembled WGS sequence"/>
</dbReference>
<reference evidence="3 4" key="1">
    <citation type="submission" date="2018-08" db="EMBL/GenBank/DDBJ databases">
        <title>A genome reference for cultivated species of the human gut microbiota.</title>
        <authorList>
            <person name="Zou Y."/>
            <person name="Xue W."/>
            <person name="Luo G."/>
        </authorList>
    </citation>
    <scope>NUCLEOTIDE SEQUENCE [LARGE SCALE GENOMIC DNA]</scope>
    <source>
        <strain evidence="2 3">AM43-2</strain>
        <strain evidence="1 4">AM44-11BH</strain>
    </source>
</reference>
<evidence type="ECO:0000313" key="4">
    <source>
        <dbReference type="Proteomes" id="UP000284779"/>
    </source>
</evidence>
<dbReference type="EMBL" id="QSFO01000001">
    <property type="protein sequence ID" value="RHA57289.1"/>
    <property type="molecule type" value="Genomic_DNA"/>
</dbReference>
<accession>A0A413RBJ2</accession>
<evidence type="ECO:0000313" key="2">
    <source>
        <dbReference type="EMBL" id="RHA57289.1"/>
    </source>
</evidence>
<gene>
    <name evidence="2" type="ORF">DW929_00170</name>
    <name evidence="1" type="ORF">DW944_02205</name>
</gene>
<dbReference type="EMBL" id="QSFD01000002">
    <property type="protein sequence ID" value="RHA19979.1"/>
    <property type="molecule type" value="Genomic_DNA"/>
</dbReference>
<dbReference type="RefSeq" id="WP_117969453.1">
    <property type="nucleotide sequence ID" value="NZ_CAUEJY010000027.1"/>
</dbReference>
<protein>
    <submittedName>
        <fullName evidence="1">Uncharacterized protein</fullName>
    </submittedName>
</protein>